<proteinExistence type="inferred from homology"/>
<dbReference type="PANTHER" id="PTHR10695:SF46">
    <property type="entry name" value="BIFUNCTIONAL COENZYME A SYNTHASE-RELATED"/>
    <property type="match status" value="1"/>
</dbReference>
<evidence type="ECO:0000313" key="3">
    <source>
        <dbReference type="EMBL" id="VAW23479.1"/>
    </source>
</evidence>
<keyword evidence="3" id="KW-0418">Kinase</keyword>
<dbReference type="PANTHER" id="PTHR10695">
    <property type="entry name" value="DEPHOSPHO-COA KINASE-RELATED"/>
    <property type="match status" value="1"/>
</dbReference>
<keyword evidence="2" id="KW-0067">ATP-binding</keyword>
<name>A0A3B0UG71_9ZZZZ</name>
<dbReference type="InterPro" id="IPR027417">
    <property type="entry name" value="P-loop_NTPase"/>
</dbReference>
<dbReference type="Pfam" id="PF01121">
    <property type="entry name" value="CoaE"/>
    <property type="match status" value="1"/>
</dbReference>
<dbReference type="EC" id="2.7.1.24" evidence="3"/>
<dbReference type="GO" id="GO:0015937">
    <property type="term" value="P:coenzyme A biosynthetic process"/>
    <property type="evidence" value="ECO:0007669"/>
    <property type="project" value="InterPro"/>
</dbReference>
<dbReference type="AlphaFoldDB" id="A0A3B0UG71"/>
<dbReference type="EMBL" id="UOEQ01000468">
    <property type="protein sequence ID" value="VAW23479.1"/>
    <property type="molecule type" value="Genomic_DNA"/>
</dbReference>
<gene>
    <name evidence="3" type="ORF">MNBD_ALPHA11-216</name>
</gene>
<keyword evidence="1" id="KW-0547">Nucleotide-binding</keyword>
<dbReference type="InterPro" id="IPR001977">
    <property type="entry name" value="Depp_CoAkinase"/>
</dbReference>
<organism evidence="3">
    <name type="scientific">hydrothermal vent metagenome</name>
    <dbReference type="NCBI Taxonomy" id="652676"/>
    <lineage>
        <taxon>unclassified sequences</taxon>
        <taxon>metagenomes</taxon>
        <taxon>ecological metagenomes</taxon>
    </lineage>
</organism>
<accession>A0A3B0UG71</accession>
<sequence>MSIKLGLTGSIGMGKSTTARFFRDFGVPVWDADAEVHRFYESGGAALAPIGALVPEATKEGFVDRNVLKDKIAIDNSLLGKIESAVRPLLANSRQDFHTRNKESAVMVFDIPVLYETDAESWMDYVLVVTAPEEVQRHRVLMRGSMSEDLFATIIARQMPDIEKRALADYIFDTSLGLEHTKAEVKALIEELEQEDA</sequence>
<dbReference type="GO" id="GO:0004140">
    <property type="term" value="F:dephospho-CoA kinase activity"/>
    <property type="evidence" value="ECO:0007669"/>
    <property type="project" value="UniProtKB-EC"/>
</dbReference>
<protein>
    <submittedName>
        <fullName evidence="3">Dephospho-CoA kinase</fullName>
        <ecNumber evidence="3">2.7.1.24</ecNumber>
    </submittedName>
</protein>
<dbReference type="Gene3D" id="3.40.50.300">
    <property type="entry name" value="P-loop containing nucleotide triphosphate hydrolases"/>
    <property type="match status" value="1"/>
</dbReference>
<keyword evidence="3" id="KW-0808">Transferase</keyword>
<dbReference type="NCBIfam" id="TIGR00152">
    <property type="entry name" value="dephospho-CoA kinase"/>
    <property type="match status" value="1"/>
</dbReference>
<dbReference type="SUPFAM" id="SSF52540">
    <property type="entry name" value="P-loop containing nucleoside triphosphate hydrolases"/>
    <property type="match status" value="1"/>
</dbReference>
<reference evidence="3" key="1">
    <citation type="submission" date="2018-06" db="EMBL/GenBank/DDBJ databases">
        <authorList>
            <person name="Zhirakovskaya E."/>
        </authorList>
    </citation>
    <scope>NUCLEOTIDE SEQUENCE</scope>
</reference>
<dbReference type="CDD" id="cd02022">
    <property type="entry name" value="DPCK"/>
    <property type="match status" value="1"/>
</dbReference>
<dbReference type="PROSITE" id="PS51219">
    <property type="entry name" value="DPCK"/>
    <property type="match status" value="1"/>
</dbReference>
<dbReference type="GO" id="GO:0005524">
    <property type="term" value="F:ATP binding"/>
    <property type="evidence" value="ECO:0007669"/>
    <property type="project" value="UniProtKB-KW"/>
</dbReference>
<evidence type="ECO:0000256" key="2">
    <source>
        <dbReference type="ARBA" id="ARBA00022840"/>
    </source>
</evidence>
<dbReference type="HAMAP" id="MF_00376">
    <property type="entry name" value="Dephospho_CoA_kinase"/>
    <property type="match status" value="1"/>
</dbReference>
<evidence type="ECO:0000256" key="1">
    <source>
        <dbReference type="ARBA" id="ARBA00022741"/>
    </source>
</evidence>